<evidence type="ECO:0000313" key="2">
    <source>
        <dbReference type="Proteomes" id="UP001419268"/>
    </source>
</evidence>
<sequence length="141" mass="16046">MLESKACTTQVHLVIGDCGDDHVVSTIAAQDEIIQITESTKRLIGLLCLARPEVKQIVVSRTTRRQTGLLWLAQPEVNRLNKPEANYVGQRNVACNEAEQRNVARCNDGTDIINCKRMMMNTPMYVYWCWAEAIKEKQPRE</sequence>
<proteinExistence type="predicted"/>
<dbReference type="Proteomes" id="UP001419268">
    <property type="component" value="Unassembled WGS sequence"/>
</dbReference>
<dbReference type="AlphaFoldDB" id="A0AAP0JW90"/>
<reference evidence="1 2" key="1">
    <citation type="submission" date="2024-01" db="EMBL/GenBank/DDBJ databases">
        <title>Genome assemblies of Stephania.</title>
        <authorList>
            <person name="Yang L."/>
        </authorList>
    </citation>
    <scope>NUCLEOTIDE SEQUENCE [LARGE SCALE GENOMIC DNA]</scope>
    <source>
        <strain evidence="1">JXDWG</strain>
        <tissue evidence="1">Leaf</tissue>
    </source>
</reference>
<evidence type="ECO:0000313" key="1">
    <source>
        <dbReference type="EMBL" id="KAK9140855.1"/>
    </source>
</evidence>
<dbReference type="EMBL" id="JBBNAG010000004">
    <property type="protein sequence ID" value="KAK9140855.1"/>
    <property type="molecule type" value="Genomic_DNA"/>
</dbReference>
<comment type="caution">
    <text evidence="1">The sequence shown here is derived from an EMBL/GenBank/DDBJ whole genome shotgun (WGS) entry which is preliminary data.</text>
</comment>
<name>A0AAP0JW90_9MAGN</name>
<accession>A0AAP0JW90</accession>
<gene>
    <name evidence="1" type="ORF">Scep_010536</name>
</gene>
<protein>
    <submittedName>
        <fullName evidence="1">Uncharacterized protein</fullName>
    </submittedName>
</protein>
<keyword evidence="2" id="KW-1185">Reference proteome</keyword>
<organism evidence="1 2">
    <name type="scientific">Stephania cephalantha</name>
    <dbReference type="NCBI Taxonomy" id="152367"/>
    <lineage>
        <taxon>Eukaryota</taxon>
        <taxon>Viridiplantae</taxon>
        <taxon>Streptophyta</taxon>
        <taxon>Embryophyta</taxon>
        <taxon>Tracheophyta</taxon>
        <taxon>Spermatophyta</taxon>
        <taxon>Magnoliopsida</taxon>
        <taxon>Ranunculales</taxon>
        <taxon>Menispermaceae</taxon>
        <taxon>Menispermoideae</taxon>
        <taxon>Cissampelideae</taxon>
        <taxon>Stephania</taxon>
    </lineage>
</organism>